<evidence type="ECO:0000313" key="1">
    <source>
        <dbReference type="EMBL" id="AGQ19714.1"/>
    </source>
</evidence>
<accession>S5DLH5</accession>
<proteinExistence type="predicted"/>
<protein>
    <submittedName>
        <fullName evidence="1">MedDCM-OCT-S40-C37-cds32</fullName>
    </submittedName>
</protein>
<sequence>MGCTELPMIFIYTNIPPVFHHQGGWDEMLMFLIPALLLTWLRKKQNSEDSEN</sequence>
<dbReference type="EMBL" id="KC811140">
    <property type="protein sequence ID" value="AGQ19714.1"/>
    <property type="molecule type" value="Genomic_DNA"/>
</dbReference>
<organism evidence="1">
    <name type="scientific">Candidatus Actinomarina minuta</name>
    <dbReference type="NCBI Taxonomy" id="1389454"/>
    <lineage>
        <taxon>Bacteria</taxon>
        <taxon>Bacillati</taxon>
        <taxon>Actinomycetota</taxon>
        <taxon>Actinomycetes</taxon>
        <taxon>Candidatus Actinomarinidae</taxon>
        <taxon>Candidatus Actinomarinales</taxon>
        <taxon>Candidatus Actinomarineae</taxon>
        <taxon>Candidatus Actinomarinaceae</taxon>
        <taxon>Candidatus Actinomarina</taxon>
    </lineage>
</organism>
<dbReference type="AlphaFoldDB" id="S5DLH5"/>
<reference evidence="1" key="1">
    <citation type="journal article" date="2013" name="Sci. Rep.">
        <title>Metagenomics uncovers a new group of low GC and ultra-small marine Actinobacteria.</title>
        <authorList>
            <person name="Ghai R."/>
            <person name="Mizuno C.M."/>
            <person name="Picazo A."/>
            <person name="Camacho A."/>
            <person name="Rodriguez-Valera F."/>
        </authorList>
    </citation>
    <scope>NUCLEOTIDE SEQUENCE</scope>
</reference>
<name>S5DLH5_9ACTN</name>